<dbReference type="EMBL" id="VSRR010065177">
    <property type="protein sequence ID" value="MPC84330.1"/>
    <property type="molecule type" value="Genomic_DNA"/>
</dbReference>
<protein>
    <submittedName>
        <fullName evidence="1">Uncharacterized protein</fullName>
    </submittedName>
</protein>
<organism evidence="1 2">
    <name type="scientific">Portunus trituberculatus</name>
    <name type="common">Swimming crab</name>
    <name type="synonym">Neptunus trituberculatus</name>
    <dbReference type="NCBI Taxonomy" id="210409"/>
    <lineage>
        <taxon>Eukaryota</taxon>
        <taxon>Metazoa</taxon>
        <taxon>Ecdysozoa</taxon>
        <taxon>Arthropoda</taxon>
        <taxon>Crustacea</taxon>
        <taxon>Multicrustacea</taxon>
        <taxon>Malacostraca</taxon>
        <taxon>Eumalacostraca</taxon>
        <taxon>Eucarida</taxon>
        <taxon>Decapoda</taxon>
        <taxon>Pleocyemata</taxon>
        <taxon>Brachyura</taxon>
        <taxon>Eubrachyura</taxon>
        <taxon>Portunoidea</taxon>
        <taxon>Portunidae</taxon>
        <taxon>Portuninae</taxon>
        <taxon>Portunus</taxon>
    </lineage>
</organism>
<keyword evidence="2" id="KW-1185">Reference proteome</keyword>
<dbReference type="Proteomes" id="UP000324222">
    <property type="component" value="Unassembled WGS sequence"/>
</dbReference>
<proteinExistence type="predicted"/>
<sequence length="133" mass="14909">MRRTTGSSGYNTYRLGGHITLCSAVRCGRPAGLVWMWRSFLDTSSPPKKRLVAVHGDTALTLQPHVERSSTVEREEQERPGMRGLGGRACVSRYSGGRHMTARAAGIRWYFELLTTINLAYYYPKGAVKQFIN</sequence>
<gene>
    <name evidence="1" type="ORF">E2C01_079067</name>
</gene>
<evidence type="ECO:0000313" key="2">
    <source>
        <dbReference type="Proteomes" id="UP000324222"/>
    </source>
</evidence>
<dbReference type="AlphaFoldDB" id="A0A5B7IIP6"/>
<comment type="caution">
    <text evidence="1">The sequence shown here is derived from an EMBL/GenBank/DDBJ whole genome shotgun (WGS) entry which is preliminary data.</text>
</comment>
<reference evidence="1 2" key="1">
    <citation type="submission" date="2019-05" db="EMBL/GenBank/DDBJ databases">
        <title>Another draft genome of Portunus trituberculatus and its Hox gene families provides insights of decapod evolution.</title>
        <authorList>
            <person name="Jeong J.-H."/>
            <person name="Song I."/>
            <person name="Kim S."/>
            <person name="Choi T."/>
            <person name="Kim D."/>
            <person name="Ryu S."/>
            <person name="Kim W."/>
        </authorList>
    </citation>
    <scope>NUCLEOTIDE SEQUENCE [LARGE SCALE GENOMIC DNA]</scope>
    <source>
        <tissue evidence="1">Muscle</tissue>
    </source>
</reference>
<evidence type="ECO:0000313" key="1">
    <source>
        <dbReference type="EMBL" id="MPC84330.1"/>
    </source>
</evidence>
<accession>A0A5B7IIP6</accession>
<name>A0A5B7IIP6_PORTR</name>